<protein>
    <submittedName>
        <fullName evidence="1">Uncharacterized protein</fullName>
    </submittedName>
</protein>
<accession>A0A1S4B6V0</accession>
<dbReference type="RefSeq" id="XP_016484675.1">
    <property type="nucleotide sequence ID" value="XM_016629189.1"/>
</dbReference>
<reference evidence="1" key="1">
    <citation type="submission" date="2025-08" db="UniProtKB">
        <authorList>
            <consortium name="RefSeq"/>
        </authorList>
    </citation>
    <scope>IDENTIFICATION</scope>
</reference>
<organism evidence="1">
    <name type="scientific">Nicotiana tabacum</name>
    <name type="common">Common tobacco</name>
    <dbReference type="NCBI Taxonomy" id="4097"/>
    <lineage>
        <taxon>Eukaryota</taxon>
        <taxon>Viridiplantae</taxon>
        <taxon>Streptophyta</taxon>
        <taxon>Embryophyta</taxon>
        <taxon>Tracheophyta</taxon>
        <taxon>Spermatophyta</taxon>
        <taxon>Magnoliopsida</taxon>
        <taxon>eudicotyledons</taxon>
        <taxon>Gunneridae</taxon>
        <taxon>Pentapetalae</taxon>
        <taxon>asterids</taxon>
        <taxon>lamiids</taxon>
        <taxon>Solanales</taxon>
        <taxon>Solanaceae</taxon>
        <taxon>Nicotianoideae</taxon>
        <taxon>Nicotianeae</taxon>
        <taxon>Nicotiana</taxon>
    </lineage>
</organism>
<dbReference type="PaxDb" id="4097-A0A1S4B6V0"/>
<evidence type="ECO:0000313" key="1">
    <source>
        <dbReference type="RefSeq" id="XP_016484675.1"/>
    </source>
</evidence>
<gene>
    <name evidence="1" type="primary">LOC107805195</name>
</gene>
<sequence length="146" mass="15872">MFASAIDQIIVITQQATYKQSSHDVKKSGLAPFPLGIPAQTRANVVIESNTAPHASRVDGIGQVDVGDSNVNLPSVGGSSKVIKGRFSFVNDISVAVDYKLTTAFSNFVEANMQLGEEMYLPGDQKLDPCFDFKVEQIDDKTFFHT</sequence>
<dbReference type="AlphaFoldDB" id="A0A1S4B6V0"/>
<dbReference type="KEGG" id="nta:107805195"/>
<name>A0A1S4B6V0_TOBAC</name>
<proteinExistence type="predicted"/>